<dbReference type="Pfam" id="PF11741">
    <property type="entry name" value="AMIN"/>
    <property type="match status" value="2"/>
</dbReference>
<dbReference type="InterPro" id="IPR038591">
    <property type="entry name" value="NolW-like_sf"/>
</dbReference>
<dbReference type="Gene3D" id="3.30.1370.130">
    <property type="match status" value="1"/>
</dbReference>
<evidence type="ECO:0000256" key="2">
    <source>
        <dbReference type="ARBA" id="ARBA00006304"/>
    </source>
</evidence>
<dbReference type="PRINTS" id="PR00811">
    <property type="entry name" value="BCTERIALGSPD"/>
</dbReference>
<evidence type="ECO:0000256" key="3">
    <source>
        <dbReference type="ARBA" id="ARBA00022448"/>
    </source>
</evidence>
<dbReference type="Pfam" id="PF03958">
    <property type="entry name" value="Secretin_N"/>
    <property type="match status" value="1"/>
</dbReference>
<dbReference type="PANTHER" id="PTHR30604:SF1">
    <property type="entry name" value="DNA UTILIZATION PROTEIN HOFQ"/>
    <property type="match status" value="1"/>
</dbReference>
<dbReference type="NCBIfam" id="TIGR02515">
    <property type="entry name" value="IV_pilus_PilQ"/>
    <property type="match status" value="1"/>
</dbReference>
<dbReference type="Pfam" id="PF00263">
    <property type="entry name" value="Secretin"/>
    <property type="match status" value="1"/>
</dbReference>
<dbReference type="InterPro" id="IPR005644">
    <property type="entry name" value="NolW-like"/>
</dbReference>
<sequence length="688" mass="73780">MRQFSKPVLGAIRTVAIALLFGVSFAQAQEPANTDALNSIQSISASNELGGKVVITVVLKSAPAGQPPTFAINTPPRIAFDFPNTENGLGKSTQEFGEGDLRSANIVQAGNRTRLVVNLSQMLSYESRIDGNRLLITLQRKGVAGGEAASSHFAEVKPGAQQHSLRDIDFRRGKNGEGKLQVDLSDMDVGIDIKQQGRLLLVDFQGTSLPGNLLRKLDVTDFGTPVQTIDTFTQGENVRLAIEPKGQWEYSAYQTDNKFFIEVKAVAEDPNKLVKGNQTGYAGEKLTLNFQNISTREALSVIADFTGLNMVISDTVSGNLTLRLKDVPWDQALDIILQSKGLDMRKNGNVIQVAPREEIAAKEKIDLTARQEIGELEVTRTESFQLSYAKAADMVILLKNKDSGLLSKRGSAVSDLRTNTLFVQDVPSRLEEVRNLIRQLDVAVRQVMIEARFVAAGDSVNRTLGGRLSYTGPGSTVGGGGFAGPAGNRAALGTVNNMPGANSGMGGVTLNLFNASATKVLTLELTASELDGYTKNIASPRVLTSDKTAATIESGVQIPYQLATGFGATSIAFANAVLGLTVTPQITPDDRIAMKVVVHNDTVGSIYSGVPSINTNKVETQAVVDNGGTVVIGGIYTQDDTESKQQIPFLGDIPVLGWLFKNDNLIKTKKELLVFITPKIVKDSLGMN</sequence>
<evidence type="ECO:0000256" key="6">
    <source>
        <dbReference type="ARBA" id="ARBA00023136"/>
    </source>
</evidence>
<evidence type="ECO:0000256" key="4">
    <source>
        <dbReference type="ARBA" id="ARBA00022729"/>
    </source>
</evidence>
<dbReference type="InterPro" id="IPR001775">
    <property type="entry name" value="GspD/PilQ"/>
</dbReference>
<dbReference type="Pfam" id="PF07660">
    <property type="entry name" value="STN"/>
    <property type="match status" value="1"/>
</dbReference>
<dbReference type="GO" id="GO:0009279">
    <property type="term" value="C:cell outer membrane"/>
    <property type="evidence" value="ECO:0007669"/>
    <property type="project" value="UniProtKB-SubCell"/>
</dbReference>
<dbReference type="InterPro" id="IPR004846">
    <property type="entry name" value="T2SS/T3SS_dom"/>
</dbReference>
<comment type="similarity">
    <text evidence="2">Belongs to the bacterial secretin family. PilQ subfamily.</text>
</comment>
<gene>
    <name evidence="9" type="primary">pilQ_4</name>
    <name evidence="9" type="ORF">GALL_81380</name>
</gene>
<comment type="caution">
    <text evidence="9">The sequence shown here is derived from an EMBL/GenBank/DDBJ whole genome shotgun (WGS) entry which is preliminary data.</text>
</comment>
<dbReference type="InterPro" id="IPR011662">
    <property type="entry name" value="Secretin/TonB_short_N"/>
</dbReference>
<dbReference type="Gene3D" id="2.60.40.3470">
    <property type="match status" value="1"/>
</dbReference>
<evidence type="ECO:0000313" key="9">
    <source>
        <dbReference type="EMBL" id="OIR09733.1"/>
    </source>
</evidence>
<keyword evidence="5" id="KW-0653">Protein transport</keyword>
<proteinExistence type="inferred from homology"/>
<protein>
    <submittedName>
        <fullName evidence="9">Type IV pilus biogenesis and competence protein PilQ</fullName>
    </submittedName>
</protein>
<evidence type="ECO:0000256" key="7">
    <source>
        <dbReference type="ARBA" id="ARBA00023237"/>
    </source>
</evidence>
<evidence type="ECO:0000256" key="1">
    <source>
        <dbReference type="ARBA" id="ARBA00004442"/>
    </source>
</evidence>
<keyword evidence="3" id="KW-0813">Transport</keyword>
<dbReference type="EMBL" id="MLJW01000025">
    <property type="protein sequence ID" value="OIR09733.1"/>
    <property type="molecule type" value="Genomic_DNA"/>
</dbReference>
<keyword evidence="7" id="KW-0998">Cell outer membrane</keyword>
<evidence type="ECO:0000256" key="5">
    <source>
        <dbReference type="ARBA" id="ARBA00022927"/>
    </source>
</evidence>
<dbReference type="PANTHER" id="PTHR30604">
    <property type="entry name" value="PROTEIN TRANSPORT PROTEIN HOFQ"/>
    <property type="match status" value="1"/>
</dbReference>
<dbReference type="GO" id="GO:0009306">
    <property type="term" value="P:protein secretion"/>
    <property type="evidence" value="ECO:0007669"/>
    <property type="project" value="InterPro"/>
</dbReference>
<dbReference type="Gene3D" id="3.30.1370.120">
    <property type="match status" value="1"/>
</dbReference>
<dbReference type="InterPro" id="IPR021731">
    <property type="entry name" value="AMIN_dom"/>
</dbReference>
<feature type="domain" description="Secretin/TonB short N-terminal" evidence="8">
    <location>
        <begin position="308"/>
        <end position="356"/>
    </location>
</feature>
<dbReference type="Gene3D" id="2.60.40.3500">
    <property type="match status" value="1"/>
</dbReference>
<dbReference type="InterPro" id="IPR013355">
    <property type="entry name" value="Pilus_4_PilQ"/>
</dbReference>
<dbReference type="AlphaFoldDB" id="A0A1J5T0G3"/>
<accession>A0A1J5T0G3</accession>
<name>A0A1J5T0G3_9ZZZZ</name>
<dbReference type="InterPro" id="IPR004845">
    <property type="entry name" value="T2SS_GspD_CS"/>
</dbReference>
<evidence type="ECO:0000259" key="8">
    <source>
        <dbReference type="SMART" id="SM00965"/>
    </source>
</evidence>
<comment type="subcellular location">
    <subcellularLocation>
        <location evidence="1">Cell outer membrane</location>
    </subcellularLocation>
</comment>
<organism evidence="9">
    <name type="scientific">mine drainage metagenome</name>
    <dbReference type="NCBI Taxonomy" id="410659"/>
    <lineage>
        <taxon>unclassified sequences</taxon>
        <taxon>metagenomes</taxon>
        <taxon>ecological metagenomes</taxon>
    </lineage>
</organism>
<reference evidence="9" key="1">
    <citation type="submission" date="2016-10" db="EMBL/GenBank/DDBJ databases">
        <title>Sequence of Gallionella enrichment culture.</title>
        <authorList>
            <person name="Poehlein A."/>
            <person name="Muehling M."/>
            <person name="Daniel R."/>
        </authorList>
    </citation>
    <scope>NUCLEOTIDE SEQUENCE</scope>
</reference>
<dbReference type="PROSITE" id="PS00875">
    <property type="entry name" value="T2SP_D"/>
    <property type="match status" value="1"/>
</dbReference>
<dbReference type="InterPro" id="IPR051808">
    <property type="entry name" value="Type_IV_pilus_biogenesis"/>
</dbReference>
<keyword evidence="6" id="KW-0472">Membrane</keyword>
<keyword evidence="4" id="KW-0732">Signal</keyword>
<dbReference type="SMART" id="SM00965">
    <property type="entry name" value="STN"/>
    <property type="match status" value="1"/>
</dbReference>